<proteinExistence type="predicted"/>
<reference evidence="6" key="1">
    <citation type="journal article" date="2020" name="bioRxiv">
        <title>Hybrid origin of Populus tomentosa Carr. identified through genome sequencing and phylogenomic analysis.</title>
        <authorList>
            <person name="An X."/>
            <person name="Gao K."/>
            <person name="Chen Z."/>
            <person name="Li J."/>
            <person name="Yang X."/>
            <person name="Yang X."/>
            <person name="Zhou J."/>
            <person name="Guo T."/>
            <person name="Zhao T."/>
            <person name="Huang S."/>
            <person name="Miao D."/>
            <person name="Khan W.U."/>
            <person name="Rao P."/>
            <person name="Ye M."/>
            <person name="Lei B."/>
            <person name="Liao W."/>
            <person name="Wang J."/>
            <person name="Ji L."/>
            <person name="Li Y."/>
            <person name="Guo B."/>
            <person name="Mustafa N.S."/>
            <person name="Li S."/>
            <person name="Yun Q."/>
            <person name="Keller S.R."/>
            <person name="Mao J."/>
            <person name="Zhang R."/>
            <person name="Strauss S.H."/>
        </authorList>
    </citation>
    <scope>NUCLEOTIDE SEQUENCE</scope>
    <source>
        <strain evidence="6">GM15</strain>
        <tissue evidence="6">Leaf</tissue>
    </source>
</reference>
<name>A0A8X7Z667_POPTO</name>
<dbReference type="Proteomes" id="UP000886885">
    <property type="component" value="Chromosome 9A"/>
</dbReference>
<dbReference type="PANTHER" id="PTHR45719:SF5">
    <property type="entry name" value="BETA-GLUCURONOSYLTRANSFERASE GLCAT14B-LIKE"/>
    <property type="match status" value="1"/>
</dbReference>
<dbReference type="InterPro" id="IPR044610">
    <property type="entry name" value="GLCAT14A/B/C"/>
</dbReference>
<evidence type="ECO:0000256" key="5">
    <source>
        <dbReference type="ARBA" id="ARBA00023180"/>
    </source>
</evidence>
<protein>
    <submittedName>
        <fullName evidence="6">Uncharacterized protein</fullName>
    </submittedName>
</protein>
<keyword evidence="3" id="KW-0808">Transferase</keyword>
<evidence type="ECO:0000256" key="1">
    <source>
        <dbReference type="ARBA" id="ARBA00004606"/>
    </source>
</evidence>
<evidence type="ECO:0000256" key="4">
    <source>
        <dbReference type="ARBA" id="ARBA00023136"/>
    </source>
</evidence>
<keyword evidence="5" id="KW-0325">Glycoprotein</keyword>
<dbReference type="Pfam" id="PF02485">
    <property type="entry name" value="Branch"/>
    <property type="match status" value="2"/>
</dbReference>
<dbReference type="AlphaFoldDB" id="A0A8X7Z667"/>
<evidence type="ECO:0000313" key="7">
    <source>
        <dbReference type="Proteomes" id="UP000886885"/>
    </source>
</evidence>
<gene>
    <name evidence="6" type="ORF">POTOM_032446</name>
</gene>
<dbReference type="GO" id="GO:0016020">
    <property type="term" value="C:membrane"/>
    <property type="evidence" value="ECO:0007669"/>
    <property type="project" value="UniProtKB-SubCell"/>
</dbReference>
<keyword evidence="7" id="KW-1185">Reference proteome</keyword>
<comment type="caution">
    <text evidence="6">The sequence shown here is derived from an EMBL/GenBank/DDBJ whole genome shotgun (WGS) entry which is preliminary data.</text>
</comment>
<accession>A0A8X7Z667</accession>
<dbReference type="PANTHER" id="PTHR45719">
    <property type="entry name" value="GLYCOSYLTRANSFERASE"/>
    <property type="match status" value="1"/>
</dbReference>
<dbReference type="OrthoDB" id="2019572at2759"/>
<keyword evidence="4" id="KW-0472">Membrane</keyword>
<dbReference type="InterPro" id="IPR003406">
    <property type="entry name" value="Glyco_trans_14"/>
</dbReference>
<comment type="subcellular location">
    <subcellularLocation>
        <location evidence="1">Membrane</location>
        <topology evidence="1">Single-pass type II membrane protein</topology>
    </subcellularLocation>
</comment>
<sequence>MENKYLKLLLQQKKQKWLLLLILSSTILLLTTIASFSSSPQLLYKSHSNKYHFQQVPRFVERKLENSPSSPVHKIPRLAYSISGSAGDGVSLKRALKALYHPRNQYAVHLDLEATAEERLELARWVSEEKVFEEVGNVRVVVRSNLVTYRGLTMVSNTLHAAAILLKDIDDGESWDWFINLSASDYPLMTQDDILHTLFDIPRDLNFIEHTSDIGWKKYVVYLLSIPFSLFSFWNVCGVRDQRAKPVIIDPGLYSQPKSEVFWISEKRRLPTAYNLFTGSAWMMLSRPFVEYCLWGWDNLPRIVLMYYANFLSSPEGYFHTVICNADEFRNTTVNHDLHFISWDNPPKQHPHFLTVDDYESMVESNVPFARKFGKDDPVLDKIDSNLLGRRADGFVPGGWFTDEGNASTVLPRINLKNTTELKPGPGAQRLKRLMSSLLLADDFNSTHCKMMPAVSKMK</sequence>
<evidence type="ECO:0000256" key="3">
    <source>
        <dbReference type="ARBA" id="ARBA00022679"/>
    </source>
</evidence>
<keyword evidence="2" id="KW-0328">Glycosyltransferase</keyword>
<evidence type="ECO:0000256" key="2">
    <source>
        <dbReference type="ARBA" id="ARBA00022676"/>
    </source>
</evidence>
<dbReference type="GO" id="GO:0015020">
    <property type="term" value="F:glucuronosyltransferase activity"/>
    <property type="evidence" value="ECO:0007669"/>
    <property type="project" value="InterPro"/>
</dbReference>
<organism evidence="6 7">
    <name type="scientific">Populus tomentosa</name>
    <name type="common">Chinese white poplar</name>
    <dbReference type="NCBI Taxonomy" id="118781"/>
    <lineage>
        <taxon>Eukaryota</taxon>
        <taxon>Viridiplantae</taxon>
        <taxon>Streptophyta</taxon>
        <taxon>Embryophyta</taxon>
        <taxon>Tracheophyta</taxon>
        <taxon>Spermatophyta</taxon>
        <taxon>Magnoliopsida</taxon>
        <taxon>eudicotyledons</taxon>
        <taxon>Gunneridae</taxon>
        <taxon>Pentapetalae</taxon>
        <taxon>rosids</taxon>
        <taxon>fabids</taxon>
        <taxon>Malpighiales</taxon>
        <taxon>Salicaceae</taxon>
        <taxon>Saliceae</taxon>
        <taxon>Populus</taxon>
    </lineage>
</organism>
<dbReference type="EMBL" id="JAAWWB010000017">
    <property type="protein sequence ID" value="KAG6761967.1"/>
    <property type="molecule type" value="Genomic_DNA"/>
</dbReference>
<evidence type="ECO:0000313" key="6">
    <source>
        <dbReference type="EMBL" id="KAG6761967.1"/>
    </source>
</evidence>